<gene>
    <name evidence="1" type="ORF">IF1G_05817</name>
</gene>
<proteinExistence type="predicted"/>
<evidence type="ECO:0000313" key="1">
    <source>
        <dbReference type="EMBL" id="TQV95988.1"/>
    </source>
</evidence>
<sequence length="151" mass="17335">MPLQARTTLITSYIGTLRGLVKPDWEGSLSKKRLVPPQTQLYQTPETCSRRLDSETLHTQTFHALFFFFMAIRCVSARLGTAAGRHTNLPLSFRARQGAFIFLQLTYICRVMMGNSQFRTCPSGNPKHLQWQFHCQITRVSATLRRTRVSE</sequence>
<evidence type="ECO:0000313" key="2">
    <source>
        <dbReference type="Proteomes" id="UP000315783"/>
    </source>
</evidence>
<reference evidence="1 2" key="1">
    <citation type="journal article" date="2019" name="Appl. Microbiol. Biotechnol.">
        <title>Genome sequence of Isaria javanica and comparative genome analysis insights into family S53 peptidase evolution in fungal entomopathogens.</title>
        <authorList>
            <person name="Lin R."/>
            <person name="Zhang X."/>
            <person name="Xin B."/>
            <person name="Zou M."/>
            <person name="Gao Y."/>
            <person name="Qin F."/>
            <person name="Hu Q."/>
            <person name="Xie B."/>
            <person name="Cheng X."/>
        </authorList>
    </citation>
    <scope>NUCLEOTIDE SEQUENCE [LARGE SCALE GENOMIC DNA]</scope>
    <source>
        <strain evidence="1 2">IJ1G</strain>
    </source>
</reference>
<protein>
    <submittedName>
        <fullName evidence="1">Uncharacterized protein</fullName>
    </submittedName>
</protein>
<dbReference type="AlphaFoldDB" id="A0A545VYM6"/>
<name>A0A545VYM6_9HYPO</name>
<keyword evidence="2" id="KW-1185">Reference proteome</keyword>
<dbReference type="EMBL" id="SPUK01000007">
    <property type="protein sequence ID" value="TQV95988.1"/>
    <property type="molecule type" value="Genomic_DNA"/>
</dbReference>
<dbReference type="Proteomes" id="UP000315783">
    <property type="component" value="Unassembled WGS sequence"/>
</dbReference>
<organism evidence="1 2">
    <name type="scientific">Cordyceps javanica</name>
    <dbReference type="NCBI Taxonomy" id="43265"/>
    <lineage>
        <taxon>Eukaryota</taxon>
        <taxon>Fungi</taxon>
        <taxon>Dikarya</taxon>
        <taxon>Ascomycota</taxon>
        <taxon>Pezizomycotina</taxon>
        <taxon>Sordariomycetes</taxon>
        <taxon>Hypocreomycetidae</taxon>
        <taxon>Hypocreales</taxon>
        <taxon>Cordycipitaceae</taxon>
        <taxon>Cordyceps</taxon>
    </lineage>
</organism>
<accession>A0A545VYM6</accession>
<comment type="caution">
    <text evidence="1">The sequence shown here is derived from an EMBL/GenBank/DDBJ whole genome shotgun (WGS) entry which is preliminary data.</text>
</comment>